<comment type="caution">
    <text evidence="1">The sequence shown here is derived from an EMBL/GenBank/DDBJ whole genome shotgun (WGS) entry which is preliminary data.</text>
</comment>
<protein>
    <submittedName>
        <fullName evidence="1">Uncharacterized protein</fullName>
    </submittedName>
</protein>
<proteinExistence type="predicted"/>
<accession>A0A9P5VAD2</accession>
<dbReference type="OrthoDB" id="5976022at2759"/>
<keyword evidence="2" id="KW-1185">Reference proteome</keyword>
<name>A0A9P5VAD2_9FUNG</name>
<organism evidence="1 2">
    <name type="scientific">Linnemannia schmuckeri</name>
    <dbReference type="NCBI Taxonomy" id="64567"/>
    <lineage>
        <taxon>Eukaryota</taxon>
        <taxon>Fungi</taxon>
        <taxon>Fungi incertae sedis</taxon>
        <taxon>Mucoromycota</taxon>
        <taxon>Mortierellomycotina</taxon>
        <taxon>Mortierellomycetes</taxon>
        <taxon>Mortierellales</taxon>
        <taxon>Mortierellaceae</taxon>
        <taxon>Linnemannia</taxon>
    </lineage>
</organism>
<dbReference type="AlphaFoldDB" id="A0A9P5VAD2"/>
<evidence type="ECO:0000313" key="2">
    <source>
        <dbReference type="Proteomes" id="UP000748756"/>
    </source>
</evidence>
<evidence type="ECO:0000313" key="1">
    <source>
        <dbReference type="EMBL" id="KAF9149552.1"/>
    </source>
</evidence>
<sequence length="60" mass="6298">MGGSVASHAYGAGLDTSENICDNVDCLVAGHIHHSPGHILSLCNGSYLLIDIGIRTKYVM</sequence>
<dbReference type="Proteomes" id="UP000748756">
    <property type="component" value="Unassembled WGS sequence"/>
</dbReference>
<reference evidence="1" key="1">
    <citation type="journal article" date="2020" name="Fungal Divers.">
        <title>Resolving the Mortierellaceae phylogeny through synthesis of multi-gene phylogenetics and phylogenomics.</title>
        <authorList>
            <person name="Vandepol N."/>
            <person name="Liber J."/>
            <person name="Desiro A."/>
            <person name="Na H."/>
            <person name="Kennedy M."/>
            <person name="Barry K."/>
            <person name="Grigoriev I.V."/>
            <person name="Miller A.N."/>
            <person name="O'Donnell K."/>
            <person name="Stajich J.E."/>
            <person name="Bonito G."/>
        </authorList>
    </citation>
    <scope>NUCLEOTIDE SEQUENCE</scope>
    <source>
        <strain evidence="1">NRRL 6426</strain>
    </source>
</reference>
<dbReference type="EMBL" id="JAAAUQ010000515">
    <property type="protein sequence ID" value="KAF9149552.1"/>
    <property type="molecule type" value="Genomic_DNA"/>
</dbReference>
<gene>
    <name evidence="1" type="ORF">BG015_008655</name>
</gene>